<dbReference type="EMBL" id="KN847522">
    <property type="protein sequence ID" value="KIV94067.1"/>
    <property type="molecule type" value="Genomic_DNA"/>
</dbReference>
<protein>
    <submittedName>
        <fullName evidence="2">Uncharacterized protein</fullName>
    </submittedName>
</protein>
<dbReference type="AlphaFoldDB" id="A0A0D1ZHI7"/>
<dbReference type="RefSeq" id="XP_016225641.1">
    <property type="nucleotide sequence ID" value="XM_016369853.1"/>
</dbReference>
<dbReference type="Proteomes" id="UP000054302">
    <property type="component" value="Unassembled WGS sequence"/>
</dbReference>
<dbReference type="GeneID" id="27323069"/>
<keyword evidence="3" id="KW-1185">Reference proteome</keyword>
<feature type="compositionally biased region" description="Polar residues" evidence="1">
    <location>
        <begin position="67"/>
        <end position="78"/>
    </location>
</feature>
<reference evidence="2 3" key="1">
    <citation type="submission" date="2015-01" db="EMBL/GenBank/DDBJ databases">
        <title>The Genome Sequence of Exophiala mesophila CBS40295.</title>
        <authorList>
            <consortium name="The Broad Institute Genomics Platform"/>
            <person name="Cuomo C."/>
            <person name="de Hoog S."/>
            <person name="Gorbushina A."/>
            <person name="Stielow B."/>
            <person name="Teixiera M."/>
            <person name="Abouelleil A."/>
            <person name="Chapman S.B."/>
            <person name="Priest M."/>
            <person name="Young S.K."/>
            <person name="Wortman J."/>
            <person name="Nusbaum C."/>
            <person name="Birren B."/>
        </authorList>
    </citation>
    <scope>NUCLEOTIDE SEQUENCE [LARGE SCALE GENOMIC DNA]</scope>
    <source>
        <strain evidence="2 3">CBS 40295</strain>
    </source>
</reference>
<dbReference type="PANTHER" id="PTHR39475:SF1">
    <property type="entry name" value="CONIDIATION-SPECIFIC PROTEIN 6"/>
    <property type="match status" value="1"/>
</dbReference>
<proteinExistence type="predicted"/>
<dbReference type="VEuPathDB" id="FungiDB:PV10_05224"/>
<dbReference type="HOGENOM" id="CLU_1390242_0_0_1"/>
<feature type="compositionally biased region" description="Basic and acidic residues" evidence="1">
    <location>
        <begin position="104"/>
        <end position="120"/>
    </location>
</feature>
<feature type="compositionally biased region" description="Basic and acidic residues" evidence="1">
    <location>
        <begin position="179"/>
        <end position="196"/>
    </location>
</feature>
<accession>A0A0D1ZHI7</accession>
<evidence type="ECO:0000256" key="1">
    <source>
        <dbReference type="SAM" id="MobiDB-lite"/>
    </source>
</evidence>
<organism evidence="2 3">
    <name type="scientific">Exophiala mesophila</name>
    <name type="common">Black yeast-like fungus</name>
    <dbReference type="NCBI Taxonomy" id="212818"/>
    <lineage>
        <taxon>Eukaryota</taxon>
        <taxon>Fungi</taxon>
        <taxon>Dikarya</taxon>
        <taxon>Ascomycota</taxon>
        <taxon>Pezizomycotina</taxon>
        <taxon>Eurotiomycetes</taxon>
        <taxon>Chaetothyriomycetidae</taxon>
        <taxon>Chaetothyriales</taxon>
        <taxon>Herpotrichiellaceae</taxon>
        <taxon>Exophiala</taxon>
    </lineage>
</organism>
<feature type="compositionally biased region" description="Basic and acidic residues" evidence="1">
    <location>
        <begin position="85"/>
        <end position="97"/>
    </location>
</feature>
<name>A0A0D1ZHI7_EXOME</name>
<dbReference type="PANTHER" id="PTHR39475">
    <property type="entry name" value="CONIDIATION-SPECIFIC PROTEIN 6"/>
    <property type="match status" value="1"/>
</dbReference>
<evidence type="ECO:0000313" key="2">
    <source>
        <dbReference type="EMBL" id="KIV94067.1"/>
    </source>
</evidence>
<feature type="region of interest" description="Disordered" evidence="1">
    <location>
        <begin position="67"/>
        <end position="196"/>
    </location>
</feature>
<feature type="compositionally biased region" description="Basic and acidic residues" evidence="1">
    <location>
        <begin position="159"/>
        <end position="172"/>
    </location>
</feature>
<dbReference type="OrthoDB" id="3358750at2759"/>
<feature type="compositionally biased region" description="Basic and acidic residues" evidence="1">
    <location>
        <begin position="136"/>
        <end position="149"/>
    </location>
</feature>
<evidence type="ECO:0000313" key="3">
    <source>
        <dbReference type="Proteomes" id="UP000054302"/>
    </source>
</evidence>
<sequence length="196" mass="21763">MYEYLCVRSLNIYLLSYLPFPTLPEPEEVPRSSFLLPPSLVYSSLFQQHPILIPTYLPEPNITSTFPYKMSGNSSVGTSGVYEAGDQRNHKDADKPENQAVPYEEGKPNSHQANDSKDQRSIANRLAAADPTNDDSSGKVKDAETKAGEIDPTLPARMHGNEPSRGAKIDKSIEDEEAELLRRKDEAKKQSKEAAK</sequence>
<gene>
    <name evidence="2" type="ORF">PV10_05224</name>
</gene>